<evidence type="ECO:0000256" key="5">
    <source>
        <dbReference type="PROSITE-ProRule" id="PRU00339"/>
    </source>
</evidence>
<dbReference type="PROSITE" id="PS50011">
    <property type="entry name" value="PROTEIN_KINASE_DOM"/>
    <property type="match status" value="1"/>
</dbReference>
<keyword evidence="11" id="KW-1185">Reference proteome</keyword>
<dbReference type="Proteomes" id="UP000324974">
    <property type="component" value="Chromosome"/>
</dbReference>
<evidence type="ECO:0000259" key="9">
    <source>
        <dbReference type="PROSITE" id="PS50011"/>
    </source>
</evidence>
<dbReference type="SUPFAM" id="SSF56112">
    <property type="entry name" value="Protein kinase-like (PK-like)"/>
    <property type="match status" value="1"/>
</dbReference>
<evidence type="ECO:0000313" key="11">
    <source>
        <dbReference type="Proteomes" id="UP000324974"/>
    </source>
</evidence>
<dbReference type="Gene3D" id="1.10.510.10">
    <property type="entry name" value="Transferase(Phosphotransferase) domain 1"/>
    <property type="match status" value="2"/>
</dbReference>
<feature type="binding site" evidence="6">
    <location>
        <position position="140"/>
    </location>
    <ligand>
        <name>ATP</name>
        <dbReference type="ChEBI" id="CHEBI:30616"/>
    </ligand>
</feature>
<organism evidence="10 11">
    <name type="scientific">Limnoglobus roseus</name>
    <dbReference type="NCBI Taxonomy" id="2598579"/>
    <lineage>
        <taxon>Bacteria</taxon>
        <taxon>Pseudomonadati</taxon>
        <taxon>Planctomycetota</taxon>
        <taxon>Planctomycetia</taxon>
        <taxon>Gemmatales</taxon>
        <taxon>Gemmataceae</taxon>
        <taxon>Limnoglobus</taxon>
    </lineage>
</organism>
<feature type="region of interest" description="Disordered" evidence="8">
    <location>
        <begin position="212"/>
        <end position="237"/>
    </location>
</feature>
<feature type="repeat" description="TPR" evidence="5">
    <location>
        <begin position="717"/>
        <end position="750"/>
    </location>
</feature>
<sequence length="991" mass="108412">MTPSPTAAHKQPQPECATDESANGPAELLTQDYLDGFPPTNLSEGPGDLPGTLVTSVVRPPSATDSGFNPPTTNVSVAGIGQSDLKLAASETDDEALMSFPKVGTVFLGFHLLEELGRGAFGRVYLAEQGDLAARRVALKVAREMVTESQTLAQLQHTNIVPIYSFHQIGPLQAVCMPYCGRVTLADVLQHVASQPNLPSSGREIRSTLNRRVGNSTYGPLPASSKAPPQSATPSTAPPVLELISHAAEGWNRLEELSYVEAILLMGRQILDGLAHAHERGVLHRDLKPANVLLTDEGRPMLLDFNLSNDTKASGERAQVGGTLPYMAPEHLAAFAGERHVGVVDERSDVFSFGVMLYELLTGRRPFGTHAGTVRTVLPLMIQDRRQFRLQVRGVNPAVSPAAEAIVLKCLAPNMSDRYQSADHVREDLDRQLNHLPLKYAPNPSAQERVQKWVRRHPRATSLTSVGAVAAGLLVGCGGVAAYYREQGRDTRAAVQLAEHRTAFADAQLFLDDRNQSRPRLNEAVQRLNGLLDRYQVPADGKTEEWLATDAVRRLPAADREKVRDDVGETFYLLAETAMLQALAAGDTPAREDFTRQATTWNAAAARYAEGRLPRSVKEQQAALAELQGKADAAKRLRLEAAAEPLTSSRDQYLTGEGLSRLGRNRDALTYLQAATQTDPKNFSAWFVRGTVHHTMGQDDLAAMAFSACLAIRDDFAPAWLNRGLAFTRLRFHKLAREDYDRAIRLDPNLTEAYVLRATAKDAVGDLAGTESDLTSALETTAPPVRAYFLRADVRARRGNQTGADQDRATGLALKPTDELSWIGRAELRAQENPTEALADVEQALTLNPFSLDGLQMKAHLLAEHLKRPTEALAVLDRAVQFYPESAPARAGRGVLLARLGKRDAALRDARDALLADLHAPNQYQVGCIYALTSKTHPGDRDEAFRLLWAGLKLGFGRDIYQTDSDLDPIRNDPAFARMIERVAELERIER</sequence>
<dbReference type="InterPro" id="IPR011009">
    <property type="entry name" value="Kinase-like_dom_sf"/>
</dbReference>
<evidence type="ECO:0000256" key="6">
    <source>
        <dbReference type="PROSITE-ProRule" id="PRU10141"/>
    </source>
</evidence>
<feature type="domain" description="Protein kinase" evidence="9">
    <location>
        <begin position="110"/>
        <end position="438"/>
    </location>
</feature>
<dbReference type="AlphaFoldDB" id="A0A5C1ATN6"/>
<dbReference type="CDD" id="cd14014">
    <property type="entry name" value="STKc_PknB_like"/>
    <property type="match status" value="1"/>
</dbReference>
<gene>
    <name evidence="10" type="ORF">PX52LOC_07216</name>
</gene>
<dbReference type="PROSITE" id="PS50005">
    <property type="entry name" value="TPR"/>
    <property type="match status" value="1"/>
</dbReference>
<dbReference type="InterPro" id="IPR000719">
    <property type="entry name" value="Prot_kinase_dom"/>
</dbReference>
<protein>
    <submittedName>
        <fullName evidence="10">Tetratricopeptide repeat protein</fullName>
    </submittedName>
</protein>
<dbReference type="InterPro" id="IPR011990">
    <property type="entry name" value="TPR-like_helical_dom_sf"/>
</dbReference>
<dbReference type="SUPFAM" id="SSF48452">
    <property type="entry name" value="TPR-like"/>
    <property type="match status" value="1"/>
</dbReference>
<evidence type="ECO:0000256" key="2">
    <source>
        <dbReference type="ARBA" id="ARBA00022741"/>
    </source>
</evidence>
<dbReference type="NCBIfam" id="NF047558">
    <property type="entry name" value="TPR_END_plus"/>
    <property type="match status" value="1"/>
</dbReference>
<evidence type="ECO:0000313" key="10">
    <source>
        <dbReference type="EMBL" id="QEL20128.1"/>
    </source>
</evidence>
<dbReference type="InterPro" id="IPR019734">
    <property type="entry name" value="TPR_rpt"/>
</dbReference>
<keyword evidence="2 6" id="KW-0547">Nucleotide-binding</keyword>
<dbReference type="GO" id="GO:0004674">
    <property type="term" value="F:protein serine/threonine kinase activity"/>
    <property type="evidence" value="ECO:0007669"/>
    <property type="project" value="TreeGrafter"/>
</dbReference>
<dbReference type="PANTHER" id="PTHR43289">
    <property type="entry name" value="MITOGEN-ACTIVATED PROTEIN KINASE KINASE KINASE 20-RELATED"/>
    <property type="match status" value="1"/>
</dbReference>
<dbReference type="EMBL" id="CP042425">
    <property type="protein sequence ID" value="QEL20128.1"/>
    <property type="molecule type" value="Genomic_DNA"/>
</dbReference>
<dbReference type="PROSITE" id="PS00107">
    <property type="entry name" value="PROTEIN_KINASE_ATP"/>
    <property type="match status" value="1"/>
</dbReference>
<name>A0A5C1ATN6_9BACT</name>
<dbReference type="InterPro" id="IPR017441">
    <property type="entry name" value="Protein_kinase_ATP_BS"/>
</dbReference>
<dbReference type="SMART" id="SM00028">
    <property type="entry name" value="TPR"/>
    <property type="match status" value="6"/>
</dbReference>
<feature type="region of interest" description="Disordered" evidence="8">
    <location>
        <begin position="1"/>
        <end position="50"/>
    </location>
</feature>
<dbReference type="Pfam" id="PF13181">
    <property type="entry name" value="TPR_8"/>
    <property type="match status" value="1"/>
</dbReference>
<proteinExistence type="predicted"/>
<dbReference type="Pfam" id="PF13432">
    <property type="entry name" value="TPR_16"/>
    <property type="match status" value="2"/>
</dbReference>
<dbReference type="KEGG" id="lrs:PX52LOC_07216"/>
<evidence type="ECO:0000256" key="4">
    <source>
        <dbReference type="ARBA" id="ARBA00022840"/>
    </source>
</evidence>
<dbReference type="OrthoDB" id="6111975at2"/>
<dbReference type="GO" id="GO:0005524">
    <property type="term" value="F:ATP binding"/>
    <property type="evidence" value="ECO:0007669"/>
    <property type="project" value="UniProtKB-UniRule"/>
</dbReference>
<evidence type="ECO:0000256" key="8">
    <source>
        <dbReference type="SAM" id="MobiDB-lite"/>
    </source>
</evidence>
<feature type="compositionally biased region" description="Low complexity" evidence="8">
    <location>
        <begin position="220"/>
        <end position="237"/>
    </location>
</feature>
<keyword evidence="3" id="KW-0418">Kinase</keyword>
<keyword evidence="7" id="KW-0175">Coiled coil</keyword>
<accession>A0A5C1ATN6</accession>
<reference evidence="11" key="1">
    <citation type="submission" date="2019-08" db="EMBL/GenBank/DDBJ databases">
        <title>Limnoglobus roseus gen. nov., sp. nov., a novel freshwater planctomycete with a giant genome from the family Gemmataceae.</title>
        <authorList>
            <person name="Kulichevskaya I.S."/>
            <person name="Naumoff D.G."/>
            <person name="Miroshnikov K."/>
            <person name="Ivanova A."/>
            <person name="Philippov D.A."/>
            <person name="Hakobyan A."/>
            <person name="Rijpstra I.C."/>
            <person name="Sinninghe Damste J.S."/>
            <person name="Liesack W."/>
            <person name="Dedysh S.N."/>
        </authorList>
    </citation>
    <scope>NUCLEOTIDE SEQUENCE [LARGE SCALE GENOMIC DNA]</scope>
    <source>
        <strain evidence="11">PX52</strain>
    </source>
</reference>
<evidence type="ECO:0000256" key="1">
    <source>
        <dbReference type="ARBA" id="ARBA00022679"/>
    </source>
</evidence>
<dbReference type="RefSeq" id="WP_149114453.1">
    <property type="nucleotide sequence ID" value="NZ_CP042425.1"/>
</dbReference>
<evidence type="ECO:0000256" key="7">
    <source>
        <dbReference type="SAM" id="Coils"/>
    </source>
</evidence>
<keyword evidence="1" id="KW-0808">Transferase</keyword>
<evidence type="ECO:0000256" key="3">
    <source>
        <dbReference type="ARBA" id="ARBA00022777"/>
    </source>
</evidence>
<keyword evidence="4 6" id="KW-0067">ATP-binding</keyword>
<dbReference type="PANTHER" id="PTHR43289:SF34">
    <property type="entry name" value="SERINE_THREONINE-PROTEIN KINASE YBDM-RELATED"/>
    <property type="match status" value="1"/>
</dbReference>
<keyword evidence="5" id="KW-0802">TPR repeat</keyword>
<dbReference type="InterPro" id="IPR008271">
    <property type="entry name" value="Ser/Thr_kinase_AS"/>
</dbReference>
<dbReference type="Pfam" id="PF00069">
    <property type="entry name" value="Pkinase"/>
    <property type="match status" value="1"/>
</dbReference>
<dbReference type="Gene3D" id="1.25.40.10">
    <property type="entry name" value="Tetratricopeptide repeat domain"/>
    <property type="match status" value="2"/>
</dbReference>
<feature type="coiled-coil region" evidence="7">
    <location>
        <begin position="617"/>
        <end position="644"/>
    </location>
</feature>
<dbReference type="PROSITE" id="PS00108">
    <property type="entry name" value="PROTEIN_KINASE_ST"/>
    <property type="match status" value="1"/>
</dbReference>
<dbReference type="SMART" id="SM00220">
    <property type="entry name" value="S_TKc"/>
    <property type="match status" value="1"/>
</dbReference>